<proteinExistence type="predicted"/>
<organism evidence="1 2">
    <name type="scientific">Artomyces pyxidatus</name>
    <dbReference type="NCBI Taxonomy" id="48021"/>
    <lineage>
        <taxon>Eukaryota</taxon>
        <taxon>Fungi</taxon>
        <taxon>Dikarya</taxon>
        <taxon>Basidiomycota</taxon>
        <taxon>Agaricomycotina</taxon>
        <taxon>Agaricomycetes</taxon>
        <taxon>Russulales</taxon>
        <taxon>Auriscalpiaceae</taxon>
        <taxon>Artomyces</taxon>
    </lineage>
</organism>
<keyword evidence="2" id="KW-1185">Reference proteome</keyword>
<sequence length="221" mass="25046">MKLEVSMQRGAERRCPFAHDSGCVLRPRTLLYMSTSPPSDSPYHWTVDIATEWLYNVLFTQDFGPAASVPLSEGRALYSANPNVVYCAARSAALYLHPFPEHRRTRGQASRFASQVDDDSRPHSFTSGVFWIASSDLYVEAAVPDRSGFRSRGWRSTHLRCPVCTACCVQRPVTLVVLDTWDDRPSMQGRKLFQPTARQVQQKCFRLPELGAWRMSGRDRS</sequence>
<comment type="caution">
    <text evidence="1">The sequence shown here is derived from an EMBL/GenBank/DDBJ whole genome shotgun (WGS) entry which is preliminary data.</text>
</comment>
<gene>
    <name evidence="1" type="ORF">BV25DRAFT_703504</name>
</gene>
<protein>
    <submittedName>
        <fullName evidence="1">Uncharacterized protein</fullName>
    </submittedName>
</protein>
<dbReference type="EMBL" id="MU277423">
    <property type="protein sequence ID" value="KAI0054465.1"/>
    <property type="molecule type" value="Genomic_DNA"/>
</dbReference>
<dbReference type="Proteomes" id="UP000814140">
    <property type="component" value="Unassembled WGS sequence"/>
</dbReference>
<reference evidence="1" key="1">
    <citation type="submission" date="2021-03" db="EMBL/GenBank/DDBJ databases">
        <authorList>
            <consortium name="DOE Joint Genome Institute"/>
            <person name="Ahrendt S."/>
            <person name="Looney B.P."/>
            <person name="Miyauchi S."/>
            <person name="Morin E."/>
            <person name="Drula E."/>
            <person name="Courty P.E."/>
            <person name="Chicoki N."/>
            <person name="Fauchery L."/>
            <person name="Kohler A."/>
            <person name="Kuo A."/>
            <person name="Labutti K."/>
            <person name="Pangilinan J."/>
            <person name="Lipzen A."/>
            <person name="Riley R."/>
            <person name="Andreopoulos W."/>
            <person name="He G."/>
            <person name="Johnson J."/>
            <person name="Barry K.W."/>
            <person name="Grigoriev I.V."/>
            <person name="Nagy L."/>
            <person name="Hibbett D."/>
            <person name="Henrissat B."/>
            <person name="Matheny P.B."/>
            <person name="Labbe J."/>
            <person name="Martin F."/>
        </authorList>
    </citation>
    <scope>NUCLEOTIDE SEQUENCE</scope>
    <source>
        <strain evidence="1">HHB10654</strain>
    </source>
</reference>
<name>A0ACB8SEX9_9AGAM</name>
<accession>A0ACB8SEX9</accession>
<evidence type="ECO:0000313" key="1">
    <source>
        <dbReference type="EMBL" id="KAI0054465.1"/>
    </source>
</evidence>
<evidence type="ECO:0000313" key="2">
    <source>
        <dbReference type="Proteomes" id="UP000814140"/>
    </source>
</evidence>
<reference evidence="1" key="2">
    <citation type="journal article" date="2022" name="New Phytol.">
        <title>Evolutionary transition to the ectomycorrhizal habit in the genomes of a hyperdiverse lineage of mushroom-forming fungi.</title>
        <authorList>
            <person name="Looney B."/>
            <person name="Miyauchi S."/>
            <person name="Morin E."/>
            <person name="Drula E."/>
            <person name="Courty P.E."/>
            <person name="Kohler A."/>
            <person name="Kuo A."/>
            <person name="LaButti K."/>
            <person name="Pangilinan J."/>
            <person name="Lipzen A."/>
            <person name="Riley R."/>
            <person name="Andreopoulos W."/>
            <person name="He G."/>
            <person name="Johnson J."/>
            <person name="Nolan M."/>
            <person name="Tritt A."/>
            <person name="Barry K.W."/>
            <person name="Grigoriev I.V."/>
            <person name="Nagy L.G."/>
            <person name="Hibbett D."/>
            <person name="Henrissat B."/>
            <person name="Matheny P.B."/>
            <person name="Labbe J."/>
            <person name="Martin F.M."/>
        </authorList>
    </citation>
    <scope>NUCLEOTIDE SEQUENCE</scope>
    <source>
        <strain evidence="1">HHB10654</strain>
    </source>
</reference>